<comment type="similarity">
    <text evidence="1">Belongs to the sulfatase family.</text>
</comment>
<protein>
    <submittedName>
        <fullName evidence="5">Arylsulfatase A</fullName>
    </submittedName>
</protein>
<proteinExistence type="inferred from homology"/>
<dbReference type="AlphaFoldDB" id="A0A1H1TUF4"/>
<dbReference type="PANTHER" id="PTHR45953">
    <property type="entry name" value="IDURONATE 2-SULFATASE"/>
    <property type="match status" value="1"/>
</dbReference>
<keyword evidence="6" id="KW-1185">Reference proteome</keyword>
<gene>
    <name evidence="5" type="ORF">SAMN04489812_2527</name>
</gene>
<dbReference type="Pfam" id="PF00884">
    <property type="entry name" value="Sulfatase"/>
    <property type="match status" value="1"/>
</dbReference>
<feature type="domain" description="Sulfatase N-terminal" evidence="4">
    <location>
        <begin position="7"/>
        <end position="377"/>
    </location>
</feature>
<reference evidence="5 6" key="1">
    <citation type="submission" date="2016-10" db="EMBL/GenBank/DDBJ databases">
        <authorList>
            <person name="de Groot N.N."/>
        </authorList>
    </citation>
    <scope>NUCLEOTIDE SEQUENCE [LARGE SCALE GENOMIC DNA]</scope>
    <source>
        <strain evidence="5 6">DSM 21800</strain>
    </source>
</reference>
<dbReference type="STRING" id="630515.SAMN04489812_2527"/>
<dbReference type="GO" id="GO:0046872">
    <property type="term" value="F:metal ion binding"/>
    <property type="evidence" value="ECO:0007669"/>
    <property type="project" value="UniProtKB-KW"/>
</dbReference>
<dbReference type="Gene3D" id="3.40.720.10">
    <property type="entry name" value="Alkaline Phosphatase, subunit A"/>
    <property type="match status" value="1"/>
</dbReference>
<dbReference type="RefSeq" id="WP_091525243.1">
    <property type="nucleotide sequence ID" value="NZ_LT629772.1"/>
</dbReference>
<dbReference type="GO" id="GO:0008484">
    <property type="term" value="F:sulfuric ester hydrolase activity"/>
    <property type="evidence" value="ECO:0007669"/>
    <property type="project" value="TreeGrafter"/>
</dbReference>
<evidence type="ECO:0000256" key="3">
    <source>
        <dbReference type="ARBA" id="ARBA00022801"/>
    </source>
</evidence>
<dbReference type="InterPro" id="IPR017850">
    <property type="entry name" value="Alkaline_phosphatase_core_sf"/>
</dbReference>
<dbReference type="Proteomes" id="UP000199103">
    <property type="component" value="Chromosome I"/>
</dbReference>
<keyword evidence="3" id="KW-0378">Hydrolase</keyword>
<dbReference type="GO" id="GO:0005737">
    <property type="term" value="C:cytoplasm"/>
    <property type="evidence" value="ECO:0007669"/>
    <property type="project" value="TreeGrafter"/>
</dbReference>
<evidence type="ECO:0000256" key="2">
    <source>
        <dbReference type="ARBA" id="ARBA00022723"/>
    </source>
</evidence>
<organism evidence="5 6">
    <name type="scientific">Microlunatus soli</name>
    <dbReference type="NCBI Taxonomy" id="630515"/>
    <lineage>
        <taxon>Bacteria</taxon>
        <taxon>Bacillati</taxon>
        <taxon>Actinomycetota</taxon>
        <taxon>Actinomycetes</taxon>
        <taxon>Propionibacteriales</taxon>
        <taxon>Propionibacteriaceae</taxon>
        <taxon>Microlunatus</taxon>
    </lineage>
</organism>
<accession>A0A1H1TUF4</accession>
<dbReference type="OrthoDB" id="9777306at2"/>
<dbReference type="SUPFAM" id="SSF53649">
    <property type="entry name" value="Alkaline phosphatase-like"/>
    <property type="match status" value="1"/>
</dbReference>
<dbReference type="PROSITE" id="PS00523">
    <property type="entry name" value="SULFATASE_1"/>
    <property type="match status" value="1"/>
</dbReference>
<evidence type="ECO:0000256" key="1">
    <source>
        <dbReference type="ARBA" id="ARBA00008779"/>
    </source>
</evidence>
<keyword evidence="2" id="KW-0479">Metal-binding</keyword>
<sequence length="498" mass="55525">MPTNRRPNVLIISSDQQRFDAMGCYGNEHIRTPELDRLAGQGALFENAYSQSPMCAPSRASLMTGLFPRNHGLWANGVEIDDRHRLLSRVLTDAGYDCGLVGKFHLGAAAEGRTERRVDDGFRMFEWAHDPIHPSPQNAYHRWLAENHPDVFAEFSATLAQPWETEAGNQAKGALYLDTVRPEAHYSTWVAETALDFITDDRREGDQPFFLIANFFDPHHPFGAPEEFRALYDAETLPKPVGSVEELAGKPSAQADWSATSYGGTAPGFQDYSPDEISEIIASYYAMVTQVDTQAGRILRALDEQGLAEDTLVIFTSDHGEMLGDHGMILKGPMMYDCAVRVPLLIRWPDHIPAGSRVETVTQTVDLTSTILAATGMTAAMPWAQGQDLAPLTQPEPKRASGRDWALVEYRDSNFPQDPPIFTTMLRSGRHKITIWHGDPATDRAAEGELYDLDTDPAELHNLWHQPGSEQLRTEMLIKLVDTQTGVEDRSRPRVAVW</sequence>
<dbReference type="EMBL" id="LT629772">
    <property type="protein sequence ID" value="SDS63837.1"/>
    <property type="molecule type" value="Genomic_DNA"/>
</dbReference>
<evidence type="ECO:0000313" key="5">
    <source>
        <dbReference type="EMBL" id="SDS63837.1"/>
    </source>
</evidence>
<name>A0A1H1TUF4_9ACTN</name>
<evidence type="ECO:0000259" key="4">
    <source>
        <dbReference type="Pfam" id="PF00884"/>
    </source>
</evidence>
<evidence type="ECO:0000313" key="6">
    <source>
        <dbReference type="Proteomes" id="UP000199103"/>
    </source>
</evidence>
<dbReference type="InterPro" id="IPR000917">
    <property type="entry name" value="Sulfatase_N"/>
</dbReference>
<dbReference type="PANTHER" id="PTHR45953:SF1">
    <property type="entry name" value="IDURONATE 2-SULFATASE"/>
    <property type="match status" value="1"/>
</dbReference>
<dbReference type="InterPro" id="IPR024607">
    <property type="entry name" value="Sulfatase_CS"/>
</dbReference>